<dbReference type="EMBL" id="BK015613">
    <property type="protein sequence ID" value="DAE15864.1"/>
    <property type="molecule type" value="Genomic_DNA"/>
</dbReference>
<sequence>MKNRIVSIMLVMCLLSLVACQNSASDSNIESTNEVQTEQETLLSRDKSIYPDDITVEMLKRTPNKYIDKEFTGSIYAPGILLKLD</sequence>
<evidence type="ECO:0000313" key="1">
    <source>
        <dbReference type="EMBL" id="DAE15864.1"/>
    </source>
</evidence>
<organism evidence="1">
    <name type="scientific">Siphoviridae sp. ctu9a31</name>
    <dbReference type="NCBI Taxonomy" id="2825712"/>
    <lineage>
        <taxon>Viruses</taxon>
        <taxon>Duplodnaviria</taxon>
        <taxon>Heunggongvirae</taxon>
        <taxon>Uroviricota</taxon>
        <taxon>Caudoviricetes</taxon>
    </lineage>
</organism>
<reference evidence="1" key="1">
    <citation type="journal article" date="2021" name="Proc. Natl. Acad. Sci. U.S.A.">
        <title>A Catalog of Tens of Thousands of Viruses from Human Metagenomes Reveals Hidden Associations with Chronic Diseases.</title>
        <authorList>
            <person name="Tisza M.J."/>
            <person name="Buck C.B."/>
        </authorList>
    </citation>
    <scope>NUCLEOTIDE SEQUENCE</scope>
    <source>
        <strain evidence="1">Ctu9a31</strain>
    </source>
</reference>
<protein>
    <submittedName>
        <fullName evidence="1">Uncharacterized protein</fullName>
    </submittedName>
</protein>
<dbReference type="PROSITE" id="PS51257">
    <property type="entry name" value="PROKAR_LIPOPROTEIN"/>
    <property type="match status" value="1"/>
</dbReference>
<accession>A0A8S5QA03</accession>
<proteinExistence type="predicted"/>
<name>A0A8S5QA03_9CAUD</name>